<feature type="region of interest" description="Disordered" evidence="2">
    <location>
        <begin position="18"/>
        <end position="310"/>
    </location>
</feature>
<feature type="compositionally biased region" description="Basic and acidic residues" evidence="2">
    <location>
        <begin position="345"/>
        <end position="362"/>
    </location>
</feature>
<dbReference type="GO" id="GO:0005684">
    <property type="term" value="C:U2-type spliceosomal complex"/>
    <property type="evidence" value="ECO:0007669"/>
    <property type="project" value="TreeGrafter"/>
</dbReference>
<dbReference type="VEuPathDB" id="FungiDB:G647_05158"/>
<feature type="compositionally biased region" description="Basic and acidic residues" evidence="2">
    <location>
        <begin position="141"/>
        <end position="155"/>
    </location>
</feature>
<dbReference type="Proteomes" id="UP000030678">
    <property type="component" value="Unassembled WGS sequence"/>
</dbReference>
<feature type="compositionally biased region" description="Basic and acidic residues" evidence="2">
    <location>
        <begin position="256"/>
        <end position="310"/>
    </location>
</feature>
<dbReference type="PANTHER" id="PTHR31809:SF0">
    <property type="entry name" value="BUD13 HOMOLOG"/>
    <property type="match status" value="1"/>
</dbReference>
<protein>
    <recommendedName>
        <fullName evidence="5">Pre-mRNA-splicing factor CWC26</fullName>
    </recommendedName>
</protein>
<dbReference type="OrthoDB" id="6022at2759"/>
<feature type="region of interest" description="Disordered" evidence="2">
    <location>
        <begin position="345"/>
        <end position="399"/>
    </location>
</feature>
<dbReference type="InterPro" id="IPR018609">
    <property type="entry name" value="Bud13"/>
</dbReference>
<feature type="compositionally biased region" description="Low complexity" evidence="2">
    <location>
        <begin position="174"/>
        <end position="183"/>
    </location>
</feature>
<evidence type="ECO:0000313" key="4">
    <source>
        <dbReference type="Proteomes" id="UP000030678"/>
    </source>
</evidence>
<dbReference type="Pfam" id="PF09736">
    <property type="entry name" value="Bud13"/>
    <property type="match status" value="1"/>
</dbReference>
<gene>
    <name evidence="3" type="ORF">G647_05158</name>
</gene>
<dbReference type="GO" id="GO:0000398">
    <property type="term" value="P:mRNA splicing, via spliceosome"/>
    <property type="evidence" value="ECO:0007669"/>
    <property type="project" value="TreeGrafter"/>
</dbReference>
<dbReference type="GO" id="GO:0003723">
    <property type="term" value="F:RNA binding"/>
    <property type="evidence" value="ECO:0007669"/>
    <property type="project" value="TreeGrafter"/>
</dbReference>
<dbReference type="HOGENOM" id="CLU_024195_0_0_1"/>
<comment type="similarity">
    <text evidence="1">Belongs to the CWC26 family.</text>
</comment>
<dbReference type="RefSeq" id="XP_008727712.1">
    <property type="nucleotide sequence ID" value="XM_008729490.1"/>
</dbReference>
<evidence type="ECO:0000256" key="2">
    <source>
        <dbReference type="SAM" id="MobiDB-lite"/>
    </source>
</evidence>
<dbReference type="GO" id="GO:0070274">
    <property type="term" value="C:RES complex"/>
    <property type="evidence" value="ECO:0007669"/>
    <property type="project" value="TreeGrafter"/>
</dbReference>
<organism evidence="3 4">
    <name type="scientific">Cladophialophora carrionii CBS 160.54</name>
    <dbReference type="NCBI Taxonomy" id="1279043"/>
    <lineage>
        <taxon>Eukaryota</taxon>
        <taxon>Fungi</taxon>
        <taxon>Dikarya</taxon>
        <taxon>Ascomycota</taxon>
        <taxon>Pezizomycotina</taxon>
        <taxon>Eurotiomycetes</taxon>
        <taxon>Chaetothyriomycetidae</taxon>
        <taxon>Chaetothyriales</taxon>
        <taxon>Herpotrichiellaceae</taxon>
        <taxon>Cladophialophora</taxon>
    </lineage>
</organism>
<evidence type="ECO:0008006" key="5">
    <source>
        <dbReference type="Google" id="ProtNLM"/>
    </source>
</evidence>
<sequence length="437" mass="47915">MPGANLAAYLAKNYLTASNAKGSSSSHDRTTSPDFQDSARPKKKRRKNKDSSNSGGGLVIADDDEELSLSRRTAAADDDDEDTPTFDTNVKSAEFRKKKGASAWKVVAPGTATGTPTTGSTESPRQPKEGGDEGDSAAAAEADRILAEAAEESRLRQQGIDDEDAPAIVEAPDDTTTTTTAPARMQSGAKAGLQTAADTAALIRREEMQAEAEAAAELERLERSKRKSNSNANAKRSKYTKDTAASSEGPEEEEETIYRDATGRRIDVSLKRAEARAAEQEKMRAEKKAKEDAMGEVQRRERDEKRKQLDEAKFLTLGRGIDDEVMNDELRGKIRWDDPMAEYMAQKRADEAAKEDADDGPHRTGSARRGAKSRGASAVGRKKVYTGPPAAPNRYGILPGWRWDGVDRSNGFEKEWFQARSKKGRMEELSYQWQMDE</sequence>
<name>V9DBN7_9EURO</name>
<dbReference type="EMBL" id="KB822705">
    <property type="protein sequence ID" value="ETI23357.1"/>
    <property type="molecule type" value="Genomic_DNA"/>
</dbReference>
<evidence type="ECO:0000256" key="1">
    <source>
        <dbReference type="ARBA" id="ARBA00011069"/>
    </source>
</evidence>
<evidence type="ECO:0000313" key="3">
    <source>
        <dbReference type="EMBL" id="ETI23357.1"/>
    </source>
</evidence>
<proteinExistence type="inferred from homology"/>
<reference evidence="3 4" key="1">
    <citation type="submission" date="2013-03" db="EMBL/GenBank/DDBJ databases">
        <title>The Genome Sequence of Cladophialophora carrionii CBS 160.54.</title>
        <authorList>
            <consortium name="The Broad Institute Genomics Platform"/>
            <person name="Cuomo C."/>
            <person name="de Hoog S."/>
            <person name="Gorbushina A."/>
            <person name="Walker B."/>
            <person name="Young S.K."/>
            <person name="Zeng Q."/>
            <person name="Gargeya S."/>
            <person name="Fitzgerald M."/>
            <person name="Haas B."/>
            <person name="Abouelleil A."/>
            <person name="Allen A.W."/>
            <person name="Alvarado L."/>
            <person name="Arachchi H.M."/>
            <person name="Berlin A.M."/>
            <person name="Chapman S.B."/>
            <person name="Gainer-Dewar J."/>
            <person name="Goldberg J."/>
            <person name="Griggs A."/>
            <person name="Gujja S."/>
            <person name="Hansen M."/>
            <person name="Howarth C."/>
            <person name="Imamovic A."/>
            <person name="Ireland A."/>
            <person name="Larimer J."/>
            <person name="McCowan C."/>
            <person name="Murphy C."/>
            <person name="Pearson M."/>
            <person name="Poon T.W."/>
            <person name="Priest M."/>
            <person name="Roberts A."/>
            <person name="Saif S."/>
            <person name="Shea T."/>
            <person name="Sisk P."/>
            <person name="Sykes S."/>
            <person name="Wortman J."/>
            <person name="Nusbaum C."/>
            <person name="Birren B."/>
        </authorList>
    </citation>
    <scope>NUCLEOTIDE SEQUENCE [LARGE SCALE GENOMIC DNA]</scope>
    <source>
        <strain evidence="3 4">CBS 160.54</strain>
    </source>
</reference>
<feature type="compositionally biased region" description="Low complexity" evidence="2">
    <location>
        <begin position="108"/>
        <end position="124"/>
    </location>
</feature>
<dbReference type="AlphaFoldDB" id="V9DBN7"/>
<dbReference type="PANTHER" id="PTHR31809">
    <property type="entry name" value="BUD13 HOMOLOG"/>
    <property type="match status" value="1"/>
</dbReference>
<dbReference type="GeneID" id="19983651"/>
<accession>V9DBN7</accession>
<dbReference type="InterPro" id="IPR051112">
    <property type="entry name" value="CWC26_splicing_factor"/>
</dbReference>